<gene>
    <name evidence="1" type="ORF">KOI35_16635</name>
</gene>
<reference evidence="1 2" key="1">
    <citation type="submission" date="2021-06" db="EMBL/GenBank/DDBJ databases">
        <title>Actinoplanes lichenicola sp. nov., and Actinoplanes ovalisporus sp. nov., isolated from lichen in Thailand.</title>
        <authorList>
            <person name="Saeng-In P."/>
            <person name="Kanchanasin P."/>
            <person name="Yuki M."/>
            <person name="Kudo T."/>
            <person name="Ohkuma M."/>
            <person name="Phongsopitanun W."/>
            <person name="Tanasupawat S."/>
        </authorList>
    </citation>
    <scope>NUCLEOTIDE SEQUENCE [LARGE SCALE GENOMIC DNA]</scope>
    <source>
        <strain evidence="1 2">NBRC 110975</strain>
    </source>
</reference>
<accession>A0ABS5YP86</accession>
<comment type="caution">
    <text evidence="1">The sequence shown here is derived from an EMBL/GenBank/DDBJ whole genome shotgun (WGS) entry which is preliminary data.</text>
</comment>
<dbReference type="Proteomes" id="UP001519654">
    <property type="component" value="Unassembled WGS sequence"/>
</dbReference>
<sequence>MTTASTVPPAFEGFEGFDETAVSRWVERLSGNTSPRRNHWRTKSIYYQAALDLLESTPRPALTWKNIVAAAGDRGCRSTFYEVAGAHARHRMVDELINDGGSDAIQIALRYLRSDPVEQLIDETKIWSFWPRRQHLLRTLTTGMSPEVMEAELIASVAGWTRENRALAAAVDATPPACAVEDLTLIHRGRLSGTQAVVRLTDVIRENLSRH</sequence>
<keyword evidence="2" id="KW-1185">Reference proteome</keyword>
<organism evidence="1 2">
    <name type="scientific">Paractinoplanes bogorensis</name>
    <dbReference type="NCBI Taxonomy" id="1610840"/>
    <lineage>
        <taxon>Bacteria</taxon>
        <taxon>Bacillati</taxon>
        <taxon>Actinomycetota</taxon>
        <taxon>Actinomycetes</taxon>
        <taxon>Micromonosporales</taxon>
        <taxon>Micromonosporaceae</taxon>
        <taxon>Paractinoplanes</taxon>
    </lineage>
</organism>
<evidence type="ECO:0000313" key="1">
    <source>
        <dbReference type="EMBL" id="MBU2665131.1"/>
    </source>
</evidence>
<dbReference type="EMBL" id="JAHKKG010000005">
    <property type="protein sequence ID" value="MBU2665131.1"/>
    <property type="molecule type" value="Genomic_DNA"/>
</dbReference>
<protein>
    <submittedName>
        <fullName evidence="1">Uncharacterized protein</fullName>
    </submittedName>
</protein>
<dbReference type="RefSeq" id="WP_215788367.1">
    <property type="nucleotide sequence ID" value="NZ_JAHKKG010000005.1"/>
</dbReference>
<proteinExistence type="predicted"/>
<name>A0ABS5YP86_9ACTN</name>
<evidence type="ECO:0000313" key="2">
    <source>
        <dbReference type="Proteomes" id="UP001519654"/>
    </source>
</evidence>